<dbReference type="InterPro" id="IPR001362">
    <property type="entry name" value="Glyco_hydro_32"/>
</dbReference>
<keyword evidence="3 6" id="KW-0378">Hydrolase</keyword>
<evidence type="ECO:0000256" key="2">
    <source>
        <dbReference type="ARBA" id="ARBA00012758"/>
    </source>
</evidence>
<dbReference type="GO" id="GO:0004564">
    <property type="term" value="F:beta-fructofuranosidase activity"/>
    <property type="evidence" value="ECO:0007669"/>
    <property type="project" value="UniProtKB-EC"/>
</dbReference>
<name>A0A9D2C6B3_9FIRM</name>
<proteinExistence type="inferred from homology"/>
<dbReference type="InterPro" id="IPR013148">
    <property type="entry name" value="Glyco_hydro_32_N"/>
</dbReference>
<dbReference type="AlphaFoldDB" id="A0A9D2C6B3"/>
<dbReference type="EC" id="3.2.1.26" evidence="2"/>
<dbReference type="InterPro" id="IPR013320">
    <property type="entry name" value="ConA-like_dom_sf"/>
</dbReference>
<dbReference type="Gene3D" id="2.115.10.20">
    <property type="entry name" value="Glycosyl hydrolase domain, family 43"/>
    <property type="match status" value="1"/>
</dbReference>
<feature type="domain" description="Glycosyl hydrolase family 32 N-terminal" evidence="5">
    <location>
        <begin position="248"/>
        <end position="559"/>
    </location>
</feature>
<dbReference type="EMBL" id="DXDD01000046">
    <property type="protein sequence ID" value="HIY59770.1"/>
    <property type="molecule type" value="Genomic_DNA"/>
</dbReference>
<dbReference type="Pfam" id="PF00251">
    <property type="entry name" value="Glyco_hydro_32N"/>
    <property type="match status" value="1"/>
</dbReference>
<dbReference type="SUPFAM" id="SSF75005">
    <property type="entry name" value="Arabinanase/levansucrase/invertase"/>
    <property type="match status" value="1"/>
</dbReference>
<evidence type="ECO:0000313" key="7">
    <source>
        <dbReference type="Proteomes" id="UP000824007"/>
    </source>
</evidence>
<evidence type="ECO:0000256" key="1">
    <source>
        <dbReference type="ARBA" id="ARBA00009902"/>
    </source>
</evidence>
<keyword evidence="4" id="KW-0326">Glycosidase</keyword>
<reference evidence="6" key="1">
    <citation type="journal article" date="2021" name="PeerJ">
        <title>Extensive microbial diversity within the chicken gut microbiome revealed by metagenomics and culture.</title>
        <authorList>
            <person name="Gilroy R."/>
            <person name="Ravi A."/>
            <person name="Getino M."/>
            <person name="Pursley I."/>
            <person name="Horton D.L."/>
            <person name="Alikhan N.F."/>
            <person name="Baker D."/>
            <person name="Gharbi K."/>
            <person name="Hall N."/>
            <person name="Watson M."/>
            <person name="Adriaenssens E.M."/>
            <person name="Foster-Nyarko E."/>
            <person name="Jarju S."/>
            <person name="Secka A."/>
            <person name="Antonio M."/>
            <person name="Oren A."/>
            <person name="Chaudhuri R.R."/>
            <person name="La Ragione R."/>
            <person name="Hildebrand F."/>
            <person name="Pallen M.J."/>
        </authorList>
    </citation>
    <scope>NUCLEOTIDE SEQUENCE</scope>
    <source>
        <strain evidence="6">ChiSxjej3B15-24422</strain>
    </source>
</reference>
<dbReference type="InterPro" id="IPR023296">
    <property type="entry name" value="Glyco_hydro_beta-prop_sf"/>
</dbReference>
<comment type="similarity">
    <text evidence="1">Belongs to the glycosyl hydrolase 32 family.</text>
</comment>
<evidence type="ECO:0000256" key="4">
    <source>
        <dbReference type="ARBA" id="ARBA00023295"/>
    </source>
</evidence>
<dbReference type="SMART" id="SM00640">
    <property type="entry name" value="Glyco_32"/>
    <property type="match status" value="1"/>
</dbReference>
<dbReference type="GO" id="GO:0005975">
    <property type="term" value="P:carbohydrate metabolic process"/>
    <property type="evidence" value="ECO:0007669"/>
    <property type="project" value="InterPro"/>
</dbReference>
<protein>
    <recommendedName>
        <fullName evidence="2">beta-fructofuranosidase</fullName>
        <ecNumber evidence="2">3.2.1.26</ecNumber>
    </recommendedName>
</protein>
<sequence length="711" mass="81320">MMRITFHEKSTGCGHERIYTGCDGSGKARYLLNDGSLYENRSCVLKDGVFQFDGYSTWFEEAGENRRPQGDFTLSLFLAPQEYSDEGDGLWCCLDRAERKGFGVLLHKHGRVAVCFGSGKELFSFSSIRCHAVKYAWNLITVIFRKEAGWCDLYINGTLSNRKQFPRHMALEWPRRKALLGKSSEGSGTPDAFGVFCGLMREAVLADGCLSDSEARAQALRYDCGKDTGPLVLDRASYREDAQRPQFHLIPPGKWMNEPHAPLWYEGNYHIFYQANPHAPSWNHIQWGHMISPDMIRWKDLPLALETQEDGPDPDGCWSGSALLGRDGVPRIYYTAGNNRKFPNQAVAMAVPVPGDVQLKRWEKRPQPVQEQTEGWMGEFRDPFVWLEQETYFMLVGTGDENNGGGNAVLYSSPDGIDWISHGFILDYDYEKNKEAGHVWELPVLLPLRNESGEVCCHILLFCACQIENDRVETYYFLGHWDSEKRTFRKLHEKAMLLDLGNGTFTGPSGFVTPDGRSVIFSIAQGKRPHEEELRAGWAHNGGLPMELFIREGELHIRPVREVLTLRGKKLLELENMTPREANGYLENIRGNRFLLELVTDQEESGMETCCKGQLVRTFYHRTKGRFTAEDEKGNCLSKYRGREDDVKGKDAQQEVRWEYYLDHSMIEACLNEQKLMTLRNYTEGTERLIRLAETKGRLIRLALWEMEAAY</sequence>
<dbReference type="CDD" id="cd08996">
    <property type="entry name" value="GH32_FFase"/>
    <property type="match status" value="1"/>
</dbReference>
<reference evidence="6" key="2">
    <citation type="submission" date="2021-04" db="EMBL/GenBank/DDBJ databases">
        <authorList>
            <person name="Gilroy R."/>
        </authorList>
    </citation>
    <scope>NUCLEOTIDE SEQUENCE</scope>
    <source>
        <strain evidence="6">ChiSxjej3B15-24422</strain>
    </source>
</reference>
<evidence type="ECO:0000313" key="6">
    <source>
        <dbReference type="EMBL" id="HIY59770.1"/>
    </source>
</evidence>
<dbReference type="InterPro" id="IPR051214">
    <property type="entry name" value="GH32_Enzymes"/>
</dbReference>
<comment type="caution">
    <text evidence="6">The sequence shown here is derived from an EMBL/GenBank/DDBJ whole genome shotgun (WGS) entry which is preliminary data.</text>
</comment>
<organism evidence="6 7">
    <name type="scientific">Candidatus Eisenbergiella pullistercoris</name>
    <dbReference type="NCBI Taxonomy" id="2838555"/>
    <lineage>
        <taxon>Bacteria</taxon>
        <taxon>Bacillati</taxon>
        <taxon>Bacillota</taxon>
        <taxon>Clostridia</taxon>
        <taxon>Lachnospirales</taxon>
        <taxon>Lachnospiraceae</taxon>
        <taxon>Eisenbergiella</taxon>
    </lineage>
</organism>
<evidence type="ECO:0000256" key="3">
    <source>
        <dbReference type="ARBA" id="ARBA00022801"/>
    </source>
</evidence>
<dbReference type="PANTHER" id="PTHR43101">
    <property type="entry name" value="BETA-FRUCTOSIDASE"/>
    <property type="match status" value="1"/>
</dbReference>
<dbReference type="SUPFAM" id="SSF49899">
    <property type="entry name" value="Concanavalin A-like lectins/glucanases"/>
    <property type="match status" value="1"/>
</dbReference>
<accession>A0A9D2C6B3</accession>
<evidence type="ECO:0000259" key="5">
    <source>
        <dbReference type="Pfam" id="PF00251"/>
    </source>
</evidence>
<gene>
    <name evidence="6" type="ORF">H9831_03675</name>
</gene>
<dbReference type="PANTHER" id="PTHR43101:SF1">
    <property type="entry name" value="BETA-FRUCTOSIDASE"/>
    <property type="match status" value="1"/>
</dbReference>
<dbReference type="Gene3D" id="2.60.120.200">
    <property type="match status" value="1"/>
</dbReference>
<dbReference type="Proteomes" id="UP000824007">
    <property type="component" value="Unassembled WGS sequence"/>
</dbReference>